<gene>
    <name evidence="1" type="ORF">AAA799N04_01329</name>
</gene>
<dbReference type="AlphaFoldDB" id="A0A081RM21"/>
<proteinExistence type="predicted"/>
<dbReference type="EMBL" id="JOKN01000026">
    <property type="protein sequence ID" value="KEQ56244.1"/>
    <property type="molecule type" value="Genomic_DNA"/>
</dbReference>
<sequence>MADAKFSWYGNFYGIAWRSNAGNPIAVPLFVKKEESQKIAEIVKTWKPKDIHLTFIEKDDGTYAICIYQEADSGENTGLYRSGMSQTGTYGKIKQMIEKKSSMWNPLRAYIQIVYAEDPADSQTYQNMTDYIIIGRLEIISEAALKSKKFATERDAHTTLGRYAIQDTNDEN</sequence>
<protein>
    <submittedName>
        <fullName evidence="1">Uncharacterized protein</fullName>
    </submittedName>
</protein>
<dbReference type="Proteomes" id="UP000028059">
    <property type="component" value="Unassembled WGS sequence"/>
</dbReference>
<name>A0A081RM21_9ARCH</name>
<evidence type="ECO:0000313" key="1">
    <source>
        <dbReference type="EMBL" id="KEQ56244.1"/>
    </source>
</evidence>
<dbReference type="PATRIC" id="fig|1502293.3.peg.1230"/>
<evidence type="ECO:0000313" key="2">
    <source>
        <dbReference type="Proteomes" id="UP000028059"/>
    </source>
</evidence>
<organism evidence="1 2">
    <name type="scientific">Marine Group I thaumarchaeote SCGC AAA799-N04</name>
    <dbReference type="NCBI Taxonomy" id="1502293"/>
    <lineage>
        <taxon>Archaea</taxon>
        <taxon>Nitrososphaerota</taxon>
        <taxon>Marine Group I</taxon>
    </lineage>
</organism>
<reference evidence="1 2" key="1">
    <citation type="submission" date="2014-06" db="EMBL/GenBank/DDBJ databases">
        <authorList>
            <person name="Ngugi D.K."/>
            <person name="Blom J."/>
            <person name="Alam I."/>
            <person name="Rashid M."/>
            <person name="Ba Alawi W."/>
            <person name="Zhang G."/>
            <person name="Hikmawan T."/>
            <person name="Guan Y."/>
            <person name="Antunes A."/>
            <person name="Siam R."/>
            <person name="ElDorry H."/>
            <person name="Bajic V."/>
            <person name="Stingl U."/>
        </authorList>
    </citation>
    <scope>NUCLEOTIDE SEQUENCE [LARGE SCALE GENOMIC DNA]</scope>
    <source>
        <strain evidence="1">SCGC AAA799-N04</strain>
    </source>
</reference>
<keyword evidence="2" id="KW-1185">Reference proteome</keyword>
<comment type="caution">
    <text evidence="1">The sequence shown here is derived from an EMBL/GenBank/DDBJ whole genome shotgun (WGS) entry which is preliminary data.</text>
</comment>
<accession>A0A081RM21</accession>